<dbReference type="GO" id="GO:0046872">
    <property type="term" value="F:metal ion binding"/>
    <property type="evidence" value="ECO:0007669"/>
    <property type="project" value="UniProtKB-KW"/>
</dbReference>
<feature type="region of interest" description="Disordered" evidence="10">
    <location>
        <begin position="686"/>
        <end position="705"/>
    </location>
</feature>
<dbReference type="InterPro" id="IPR023753">
    <property type="entry name" value="FAD/NAD-binding_dom"/>
</dbReference>
<proteinExistence type="inferred from homology"/>
<evidence type="ECO:0000256" key="9">
    <source>
        <dbReference type="ARBA" id="ARBA00023014"/>
    </source>
</evidence>
<dbReference type="eggNOG" id="COG1902">
    <property type="taxonomic scope" value="Bacteria"/>
</dbReference>
<reference evidence="13 14" key="1">
    <citation type="journal article" date="2016" name="MBio">
        <title>Lateral Gene Transfer in a Heavy Metal-Contaminated-Groundwater Microbial Community.</title>
        <authorList>
            <person name="Hemme C.L."/>
            <person name="Green S.J."/>
            <person name="Rishishwar L."/>
            <person name="Prakash O."/>
            <person name="Pettenato A."/>
            <person name="Chakraborty R."/>
            <person name="Deutschbauer A.M."/>
            <person name="Van Nostrand J.D."/>
            <person name="Wu L."/>
            <person name="He Z."/>
            <person name="Jordan I.K."/>
            <person name="Hazen T.C."/>
            <person name="Arkin A.P."/>
            <person name="Kostka J.E."/>
            <person name="Zhou J."/>
        </authorList>
    </citation>
    <scope>NUCLEOTIDE SEQUENCE [LARGE SCALE GENOMIC DNA]</scope>
    <source>
        <strain evidence="13 14">FW104-T7</strain>
    </source>
</reference>
<dbReference type="InterPro" id="IPR051793">
    <property type="entry name" value="NADH:flavin_oxidoreductase"/>
</dbReference>
<dbReference type="AlphaFoldDB" id="A0A154QLN4"/>
<dbReference type="Pfam" id="PF00724">
    <property type="entry name" value="Oxidored_FMN"/>
    <property type="match status" value="1"/>
</dbReference>
<feature type="domain" description="FAD/NAD(P)-binding" evidence="12">
    <location>
        <begin position="387"/>
        <end position="624"/>
    </location>
</feature>
<dbReference type="CDD" id="cd02929">
    <property type="entry name" value="TMADH_HD_FMN"/>
    <property type="match status" value="1"/>
</dbReference>
<gene>
    <name evidence="13" type="ORF">RHOFW104T7_05640</name>
</gene>
<dbReference type="Proteomes" id="UP000076131">
    <property type="component" value="Unassembled WGS sequence"/>
</dbReference>
<evidence type="ECO:0000259" key="12">
    <source>
        <dbReference type="Pfam" id="PF07992"/>
    </source>
</evidence>
<dbReference type="GO" id="GO:0016491">
    <property type="term" value="F:oxidoreductase activity"/>
    <property type="evidence" value="ECO:0007669"/>
    <property type="project" value="UniProtKB-KW"/>
</dbReference>
<name>A0A154QLN4_9GAMM</name>
<dbReference type="PRINTS" id="PR00368">
    <property type="entry name" value="FADPNR"/>
</dbReference>
<dbReference type="STRING" id="416169.RHOFW104T7_05640"/>
<comment type="cofactor">
    <cofactor evidence="1">
        <name>FMN</name>
        <dbReference type="ChEBI" id="CHEBI:58210"/>
    </cofactor>
</comment>
<dbReference type="InterPro" id="IPR036188">
    <property type="entry name" value="FAD/NAD-bd_sf"/>
</dbReference>
<evidence type="ECO:0000256" key="3">
    <source>
        <dbReference type="ARBA" id="ARBA00011048"/>
    </source>
</evidence>
<dbReference type="EMBL" id="LVJS01000014">
    <property type="protein sequence ID" value="KZC24991.1"/>
    <property type="molecule type" value="Genomic_DNA"/>
</dbReference>
<keyword evidence="8" id="KW-0408">Iron</keyword>
<keyword evidence="4" id="KW-0285">Flavoprotein</keyword>
<protein>
    <submittedName>
        <fullName evidence="13">NADH:flavin oxidoreductase</fullName>
    </submittedName>
</protein>
<evidence type="ECO:0000259" key="11">
    <source>
        <dbReference type="Pfam" id="PF00724"/>
    </source>
</evidence>
<evidence type="ECO:0000256" key="6">
    <source>
        <dbReference type="ARBA" id="ARBA00022723"/>
    </source>
</evidence>
<dbReference type="Gene3D" id="3.20.20.70">
    <property type="entry name" value="Aldolase class I"/>
    <property type="match status" value="1"/>
</dbReference>
<accession>A0A154QLN4</accession>
<dbReference type="InterPro" id="IPR013785">
    <property type="entry name" value="Aldolase_TIM"/>
</dbReference>
<dbReference type="InterPro" id="IPR001155">
    <property type="entry name" value="OxRdtase_FMN_N"/>
</dbReference>
<dbReference type="Gene3D" id="3.40.50.720">
    <property type="entry name" value="NAD(P)-binding Rossmann-like Domain"/>
    <property type="match status" value="1"/>
</dbReference>
<dbReference type="Pfam" id="PF07992">
    <property type="entry name" value="Pyr_redox_2"/>
    <property type="match status" value="1"/>
</dbReference>
<evidence type="ECO:0000256" key="2">
    <source>
        <dbReference type="ARBA" id="ARBA00001966"/>
    </source>
</evidence>
<evidence type="ECO:0000256" key="7">
    <source>
        <dbReference type="ARBA" id="ARBA00023002"/>
    </source>
</evidence>
<dbReference type="PANTHER" id="PTHR42917">
    <property type="entry name" value="2,4-DIENOYL-COA REDUCTASE"/>
    <property type="match status" value="1"/>
</dbReference>
<sequence length="705" mass="78160">MRDPRHDILFEPVKIGPVTAKNRFFQVPHCNGMGHAMPLAHAAMRETKAEGGWAVVSTEECEIHPSGDLTPYVEARLWDDRDIPALALMCDKVHAHGALAALELSHNGPTASNLYSREVLIAPSPQPTKYGYPHQARAMTLHDIREYRRWHREAAIRGKRAGMDIIYVYAAHDLSLAMHFLQRRRNQRSDEYGGSLENRVRLLREVLQDTKDAVGDTCAVALRFAVEEGLGSGGVELAEAQEIVGMLAELPDLWDVNLAAWYNDSVPSRFAAEGAQEPFIAFVKKTTSKPVVGVGRFTSPDTMVSQLKRGMLDLIGCARPSIADPFLPKKIEEGRADDIRECIGCNVCVSGDMTISPIRCTQNPTMGEEWRKRWHPERIAPKRSAARVLVVGAGPAGLEAARALGQRGYEVSLAEARRELGGRVARESRLPGLAEWARVRDWRIGQIRKLANVAVYLDSALTAQDVLDFGAEHVVLATGCRWRHDGCGRSHGFAIPGLAENPRVFTVDDLMDGRLPEGKVVVYDDDGYYHASVAAELLRLRGCEVIHLTPEDSLAPWTLNTLDYRHVRKRMAELGIEALVSHEVTGYAGSALTVEDVWTHRQRELACDAVVTVTARLPDDALYQELCRREAEWMDAGVSSLRCIGDAEAPGLIAHAVYAGHRYARELEEPADGEVAFRRHFHSADADDLRRPHGQPPGRRSQETL</sequence>
<keyword evidence="7" id="KW-0560">Oxidoreductase</keyword>
<evidence type="ECO:0000256" key="4">
    <source>
        <dbReference type="ARBA" id="ARBA00022630"/>
    </source>
</evidence>
<dbReference type="RefSeq" id="WP_008435910.1">
    <property type="nucleotide sequence ID" value="NZ_LVJS01000014.1"/>
</dbReference>
<dbReference type="PANTHER" id="PTHR42917:SF2">
    <property type="entry name" value="2,4-DIENOYL-COA REDUCTASE [(2E)-ENOYL-COA-PRODUCING]"/>
    <property type="match status" value="1"/>
</dbReference>
<comment type="cofactor">
    <cofactor evidence="2">
        <name>[4Fe-4S] cluster</name>
        <dbReference type="ChEBI" id="CHEBI:49883"/>
    </cofactor>
</comment>
<dbReference type="SUPFAM" id="SSF51905">
    <property type="entry name" value="FAD/NAD(P)-binding domain"/>
    <property type="match status" value="1"/>
</dbReference>
<keyword evidence="5" id="KW-0288">FMN</keyword>
<dbReference type="GO" id="GO:0051536">
    <property type="term" value="F:iron-sulfur cluster binding"/>
    <property type="evidence" value="ECO:0007669"/>
    <property type="project" value="UniProtKB-KW"/>
</dbReference>
<evidence type="ECO:0000313" key="14">
    <source>
        <dbReference type="Proteomes" id="UP000076131"/>
    </source>
</evidence>
<comment type="caution">
    <text evidence="13">The sequence shown here is derived from an EMBL/GenBank/DDBJ whole genome shotgun (WGS) entry which is preliminary data.</text>
</comment>
<evidence type="ECO:0000256" key="1">
    <source>
        <dbReference type="ARBA" id="ARBA00001917"/>
    </source>
</evidence>
<dbReference type="SUPFAM" id="SSF51971">
    <property type="entry name" value="Nucleotide-binding domain"/>
    <property type="match status" value="1"/>
</dbReference>
<comment type="similarity">
    <text evidence="3">In the N-terminal section; belongs to the NADH:flavin oxidoreductase/NADH oxidase family.</text>
</comment>
<keyword evidence="6" id="KW-0479">Metal-binding</keyword>
<dbReference type="eggNOG" id="COG0446">
    <property type="taxonomic scope" value="Bacteria"/>
</dbReference>
<evidence type="ECO:0000256" key="8">
    <source>
        <dbReference type="ARBA" id="ARBA00023004"/>
    </source>
</evidence>
<keyword evidence="14" id="KW-1185">Reference proteome</keyword>
<feature type="domain" description="NADH:flavin oxidoreductase/NADH oxidase N-terminal" evidence="11">
    <location>
        <begin position="9"/>
        <end position="337"/>
    </location>
</feature>
<keyword evidence="9" id="KW-0411">Iron-sulfur</keyword>
<dbReference type="InterPro" id="IPR037348">
    <property type="entry name" value="TMADH/DMDH_FMN-bd"/>
</dbReference>
<dbReference type="Gene3D" id="3.50.50.60">
    <property type="entry name" value="FAD/NAD(P)-binding domain"/>
    <property type="match status" value="1"/>
</dbReference>
<dbReference type="GO" id="GO:0010181">
    <property type="term" value="F:FMN binding"/>
    <property type="evidence" value="ECO:0007669"/>
    <property type="project" value="InterPro"/>
</dbReference>
<evidence type="ECO:0000256" key="5">
    <source>
        <dbReference type="ARBA" id="ARBA00022643"/>
    </source>
</evidence>
<evidence type="ECO:0000313" key="13">
    <source>
        <dbReference type="EMBL" id="KZC24991.1"/>
    </source>
</evidence>
<organism evidence="13 14">
    <name type="scientific">Rhodanobacter thiooxydans</name>
    <dbReference type="NCBI Taxonomy" id="416169"/>
    <lineage>
        <taxon>Bacteria</taxon>
        <taxon>Pseudomonadati</taxon>
        <taxon>Pseudomonadota</taxon>
        <taxon>Gammaproteobacteria</taxon>
        <taxon>Lysobacterales</taxon>
        <taxon>Rhodanobacteraceae</taxon>
        <taxon>Rhodanobacter</taxon>
    </lineage>
</organism>
<evidence type="ECO:0000256" key="10">
    <source>
        <dbReference type="SAM" id="MobiDB-lite"/>
    </source>
</evidence>
<dbReference type="SUPFAM" id="SSF51395">
    <property type="entry name" value="FMN-linked oxidoreductases"/>
    <property type="match status" value="1"/>
</dbReference>